<feature type="compositionally biased region" description="Polar residues" evidence="1">
    <location>
        <begin position="9"/>
        <end position="19"/>
    </location>
</feature>
<evidence type="ECO:0000313" key="3">
    <source>
        <dbReference type="Proteomes" id="UP000230233"/>
    </source>
</evidence>
<dbReference type="AlphaFoldDB" id="A0A2G5TQ49"/>
<dbReference type="EMBL" id="PDUG01000005">
    <property type="protein sequence ID" value="PIC29373.1"/>
    <property type="molecule type" value="Genomic_DNA"/>
</dbReference>
<evidence type="ECO:0000256" key="1">
    <source>
        <dbReference type="SAM" id="MobiDB-lite"/>
    </source>
</evidence>
<feature type="region of interest" description="Disordered" evidence="1">
    <location>
        <begin position="1"/>
        <end position="29"/>
    </location>
</feature>
<gene>
    <name evidence="2" type="primary">Cnig_chr_V.g20970</name>
    <name evidence="2" type="ORF">B9Z55_020970</name>
</gene>
<evidence type="ECO:0000313" key="2">
    <source>
        <dbReference type="EMBL" id="PIC29373.1"/>
    </source>
</evidence>
<sequence>MSDHEATYSVVNSEFSNDSGHSDDEGLVNAAHKNIATQVDVISLATETFRAAREAEVRERVENERLMELMVNIRRSSTMVRVQMLIRAMESDLLLGIHEQEDDDEEAWDADVEDNADWSEEDDC</sequence>
<accession>A0A2G5TQ49</accession>
<organism evidence="2 3">
    <name type="scientific">Caenorhabditis nigoni</name>
    <dbReference type="NCBI Taxonomy" id="1611254"/>
    <lineage>
        <taxon>Eukaryota</taxon>
        <taxon>Metazoa</taxon>
        <taxon>Ecdysozoa</taxon>
        <taxon>Nematoda</taxon>
        <taxon>Chromadorea</taxon>
        <taxon>Rhabditida</taxon>
        <taxon>Rhabditina</taxon>
        <taxon>Rhabditomorpha</taxon>
        <taxon>Rhabditoidea</taxon>
        <taxon>Rhabditidae</taxon>
        <taxon>Peloderinae</taxon>
        <taxon>Caenorhabditis</taxon>
    </lineage>
</organism>
<comment type="caution">
    <text evidence="2">The sequence shown here is derived from an EMBL/GenBank/DDBJ whole genome shotgun (WGS) entry which is preliminary data.</text>
</comment>
<reference evidence="3" key="1">
    <citation type="submission" date="2017-10" db="EMBL/GenBank/DDBJ databases">
        <title>Rapid genome shrinkage in a self-fertile nematode reveals novel sperm competition proteins.</title>
        <authorList>
            <person name="Yin D."/>
            <person name="Schwarz E.M."/>
            <person name="Thomas C.G."/>
            <person name="Felde R.L."/>
            <person name="Korf I.F."/>
            <person name="Cutter A.D."/>
            <person name="Schartner C.M."/>
            <person name="Ralston E.J."/>
            <person name="Meyer B.J."/>
            <person name="Haag E.S."/>
        </authorList>
    </citation>
    <scope>NUCLEOTIDE SEQUENCE [LARGE SCALE GENOMIC DNA]</scope>
    <source>
        <strain evidence="3">JU1422</strain>
    </source>
</reference>
<protein>
    <submittedName>
        <fullName evidence="2">Uncharacterized protein</fullName>
    </submittedName>
</protein>
<proteinExistence type="predicted"/>
<feature type="compositionally biased region" description="Acidic residues" evidence="1">
    <location>
        <begin position="100"/>
        <end position="124"/>
    </location>
</feature>
<keyword evidence="3" id="KW-1185">Reference proteome</keyword>
<dbReference type="Proteomes" id="UP000230233">
    <property type="component" value="Chromosome V"/>
</dbReference>
<feature type="region of interest" description="Disordered" evidence="1">
    <location>
        <begin position="98"/>
        <end position="124"/>
    </location>
</feature>
<name>A0A2G5TQ49_9PELO</name>